<feature type="transmembrane region" description="Helical" evidence="7">
    <location>
        <begin position="42"/>
        <end position="60"/>
    </location>
</feature>
<feature type="transmembrane region" description="Helical" evidence="7">
    <location>
        <begin position="855"/>
        <end position="877"/>
    </location>
</feature>
<dbReference type="InterPro" id="IPR000731">
    <property type="entry name" value="SSD"/>
</dbReference>
<evidence type="ECO:0000256" key="1">
    <source>
        <dbReference type="ARBA" id="ARBA00004141"/>
    </source>
</evidence>
<feature type="transmembrane region" description="Helical" evidence="7">
    <location>
        <begin position="350"/>
        <end position="369"/>
    </location>
</feature>
<dbReference type="EMBL" id="BLLK01000025">
    <property type="protein sequence ID" value="GFH47974.1"/>
    <property type="molecule type" value="Genomic_DNA"/>
</dbReference>
<keyword evidence="10" id="KW-1185">Reference proteome</keyword>
<feature type="domain" description="SSD" evidence="8">
    <location>
        <begin position="379"/>
        <end position="528"/>
    </location>
</feature>
<organism evidence="9 10">
    <name type="scientific">Chaetoceros tenuissimus</name>
    <dbReference type="NCBI Taxonomy" id="426638"/>
    <lineage>
        <taxon>Eukaryota</taxon>
        <taxon>Sar</taxon>
        <taxon>Stramenopiles</taxon>
        <taxon>Ochrophyta</taxon>
        <taxon>Bacillariophyta</taxon>
        <taxon>Coscinodiscophyceae</taxon>
        <taxon>Chaetocerotophycidae</taxon>
        <taxon>Chaetocerotales</taxon>
        <taxon>Chaetocerotaceae</taxon>
        <taxon>Chaetoceros</taxon>
    </lineage>
</organism>
<comment type="similarity">
    <text evidence="6">Belongs to the dispatched family.</text>
</comment>
<keyword evidence="5" id="KW-0325">Glycoprotein</keyword>
<keyword evidence="3 7" id="KW-1133">Transmembrane helix</keyword>
<sequence>MINPEEGVVDLGSPEKPKNKKTFFTDEKGNLKVVNLIVRRPVTIFLLVLFSCVGISMVLVRMLRSQGNPFTEDSSEYDIKDVRSVHYDSLKLANDYVNQAYLDFTETSRRLEEKRLQEKTGDRTFWIFEAKTDAGVFTKEGVELMREAESTILKNENYPDYCRLEYSKDGNGNEVSECRKPLSPLNIFYASSWDSALVQEIITEFTPENILLYRQLSPCIELNALCDFIPENTTQDQKDWVSAQSDKIDSVIATWDGEGDINPNVEEVAMFIAYMNELETKKQYVSFFVDKNFDISNPVSMHSRALLYWGELLNGTKTVDESEKKLKRFVLDNLVEEWEKITDENYNDSVSSLFFMGSLIFDLIIGILRSDAMKAMGSIIFVFLYLRLMLGSWFLCTVGLLEIVFSIPVSWFFFAYVFQIKYFSPLNIICLFIVLAIGADDIFVFMDSYKLSASQGSDVLESLESRMSWVFRRSGSAMLLTSATTCSAFLCTLASPIASTQSFGIFAAFVILFDYALVMSLFCSAVVIYHNRFESKQGCCNCVFWRQNDPTPTAELRSQHEAGQEIPLDRISRFFKEKVGPFILNTKYRLAVLAICVAYIAAACVYTAKLEPTTTAEQFLDDDHPLQRGAVILTDEFARTQNDQTSKIYYVWGLEEVDRSGVNQLLDPENVGVANFAEDFTFNQQCQTKMLQACQRLKTDPEFADFILIDNGLRSVDCFVEELGAYNALGDTATCEDRRTGGWASSAWQVDPSEISSKLSEFVTTDSCYSSNNILNHYDEVLGWDGTSLRYVGISFESSLLSPRTVRAENEVREHYDKFIALALEFDEDMEAACGTKTIMTDLDQKFIFMNNQRIYRTSAVSGAMIGVGIAFAVIFISTRKLHISIFSTLSILSVLVGVIGSVTMLGWTLGTIEAILISILAGFSVDYAIHLAHAYVHSKSDTIEGRIISAYGEMGISVFSVWNIFVLDYCSFMDFCEFLLHVSTCTVQSTNDKRKVVLRCINLKSF</sequence>
<evidence type="ECO:0000313" key="10">
    <source>
        <dbReference type="Proteomes" id="UP001054902"/>
    </source>
</evidence>
<dbReference type="PANTHER" id="PTHR45951:SF7">
    <property type="entry name" value="SSD DOMAIN-CONTAINING PROTEIN"/>
    <property type="match status" value="1"/>
</dbReference>
<comment type="subcellular location">
    <subcellularLocation>
        <location evidence="1">Membrane</location>
        <topology evidence="1">Multi-pass membrane protein</topology>
    </subcellularLocation>
</comment>
<feature type="transmembrane region" description="Helical" evidence="7">
    <location>
        <begin position="884"/>
        <end position="910"/>
    </location>
</feature>
<proteinExistence type="inferred from homology"/>
<dbReference type="Pfam" id="PF12349">
    <property type="entry name" value="Sterol-sensing"/>
    <property type="match status" value="1"/>
</dbReference>
<evidence type="ECO:0000256" key="3">
    <source>
        <dbReference type="ARBA" id="ARBA00022989"/>
    </source>
</evidence>
<feature type="transmembrane region" description="Helical" evidence="7">
    <location>
        <begin position="949"/>
        <end position="968"/>
    </location>
</feature>
<evidence type="ECO:0000256" key="6">
    <source>
        <dbReference type="ARBA" id="ARBA00038046"/>
    </source>
</evidence>
<feature type="transmembrane region" description="Helical" evidence="7">
    <location>
        <begin position="426"/>
        <end position="446"/>
    </location>
</feature>
<evidence type="ECO:0000256" key="4">
    <source>
        <dbReference type="ARBA" id="ARBA00023136"/>
    </source>
</evidence>
<dbReference type="SUPFAM" id="SSF82866">
    <property type="entry name" value="Multidrug efflux transporter AcrB transmembrane domain"/>
    <property type="match status" value="2"/>
</dbReference>
<dbReference type="Proteomes" id="UP001054902">
    <property type="component" value="Unassembled WGS sequence"/>
</dbReference>
<feature type="transmembrane region" description="Helical" evidence="7">
    <location>
        <begin position="503"/>
        <end position="529"/>
    </location>
</feature>
<keyword evidence="2 7" id="KW-0812">Transmembrane</keyword>
<evidence type="ECO:0000256" key="2">
    <source>
        <dbReference type="ARBA" id="ARBA00022692"/>
    </source>
</evidence>
<dbReference type="GO" id="GO:0022857">
    <property type="term" value="F:transmembrane transporter activity"/>
    <property type="evidence" value="ECO:0007669"/>
    <property type="project" value="TreeGrafter"/>
</dbReference>
<feature type="transmembrane region" description="Helical" evidence="7">
    <location>
        <begin position="403"/>
        <end position="420"/>
    </location>
</feature>
<feature type="transmembrane region" description="Helical" evidence="7">
    <location>
        <begin position="916"/>
        <end position="937"/>
    </location>
</feature>
<reference evidence="9 10" key="1">
    <citation type="journal article" date="2021" name="Sci. Rep.">
        <title>The genome of the diatom Chaetoceros tenuissimus carries an ancient integrated fragment of an extant virus.</title>
        <authorList>
            <person name="Hongo Y."/>
            <person name="Kimura K."/>
            <person name="Takaki Y."/>
            <person name="Yoshida Y."/>
            <person name="Baba S."/>
            <person name="Kobayashi G."/>
            <person name="Nagasaki K."/>
            <person name="Hano T."/>
            <person name="Tomaru Y."/>
        </authorList>
    </citation>
    <scope>NUCLEOTIDE SEQUENCE [LARGE SCALE GENOMIC DNA]</scope>
    <source>
        <strain evidence="9 10">NIES-3715</strain>
    </source>
</reference>
<keyword evidence="4 7" id="KW-0472">Membrane</keyword>
<accession>A0AAD3H2Y3</accession>
<dbReference type="InterPro" id="IPR053958">
    <property type="entry name" value="HMGCR/SNAP/NPC1-like_SSD"/>
</dbReference>
<evidence type="ECO:0000256" key="5">
    <source>
        <dbReference type="ARBA" id="ARBA00023180"/>
    </source>
</evidence>
<feature type="transmembrane region" description="Helical" evidence="7">
    <location>
        <begin position="588"/>
        <end position="608"/>
    </location>
</feature>
<gene>
    <name evidence="9" type="ORF">CTEN210_04450</name>
</gene>
<evidence type="ECO:0000256" key="7">
    <source>
        <dbReference type="SAM" id="Phobius"/>
    </source>
</evidence>
<evidence type="ECO:0000259" key="8">
    <source>
        <dbReference type="PROSITE" id="PS50156"/>
    </source>
</evidence>
<evidence type="ECO:0000313" key="9">
    <source>
        <dbReference type="EMBL" id="GFH47974.1"/>
    </source>
</evidence>
<dbReference type="PROSITE" id="PS50156">
    <property type="entry name" value="SSD"/>
    <property type="match status" value="1"/>
</dbReference>
<protein>
    <recommendedName>
        <fullName evidence="8">SSD domain-containing protein</fullName>
    </recommendedName>
</protein>
<dbReference type="Gene3D" id="1.20.1640.10">
    <property type="entry name" value="Multidrug efflux transporter AcrB transmembrane domain"/>
    <property type="match status" value="2"/>
</dbReference>
<dbReference type="InterPro" id="IPR052081">
    <property type="entry name" value="Dispatched_Hh_regulator"/>
</dbReference>
<feature type="transmembrane region" description="Helical" evidence="7">
    <location>
        <begin position="476"/>
        <end position="497"/>
    </location>
</feature>
<comment type="caution">
    <text evidence="9">The sequence shown here is derived from an EMBL/GenBank/DDBJ whole genome shotgun (WGS) entry which is preliminary data.</text>
</comment>
<name>A0AAD3H2Y3_9STRA</name>
<dbReference type="GO" id="GO:0016020">
    <property type="term" value="C:membrane"/>
    <property type="evidence" value="ECO:0007669"/>
    <property type="project" value="UniProtKB-SubCell"/>
</dbReference>
<dbReference type="PANTHER" id="PTHR45951">
    <property type="entry name" value="PROTEIN DISPATCHED-RELATED"/>
    <property type="match status" value="1"/>
</dbReference>
<dbReference type="AlphaFoldDB" id="A0AAD3H2Y3"/>